<keyword evidence="1" id="KW-0862">Zinc</keyword>
<keyword evidence="1" id="KW-0479">Metal-binding</keyword>
<evidence type="ECO:0000259" key="2">
    <source>
        <dbReference type="PROSITE" id="PS50966"/>
    </source>
</evidence>
<keyword evidence="4" id="KW-1185">Reference proteome</keyword>
<evidence type="ECO:0000313" key="3">
    <source>
        <dbReference type="EMBL" id="MFC5451393.1"/>
    </source>
</evidence>
<gene>
    <name evidence="3" type="ORF">ACFPOG_24455</name>
</gene>
<keyword evidence="1" id="KW-0863">Zinc-finger</keyword>
<sequence length="518" mass="59888">MNATSALNDAQWSKLLEHVAEAYNEVTLSRGFNYFKQQHVTSVTMTEDRIVKARVEGNESYEVTISLDKPRSSHCTCPVHASCKHMAAVLMELADRMGYPASHIMNAKHQLKRAAAAPALGALQQQLPAMDVPEWHKKMGEFTATIKPAYDQGMYTDMLRVQLQMLKEIPFSETDKRFWALHQELFILKKVKEQNALGSVNYYTSFALYRIYDDIQASLRAAISSAFNPALAEERLTQTLAYLREQLAGETGQRYLEFGLYTELWTHWIAPYADTARWAEQELDAIRHMEVAPFSASLSAAESFLLMQLGKGKMAWQTLEAAGALKHAQLSVFLPFLSHLQSAGLWEDLTFWLVKTASCFYGKRTHELDAYTTYWKDVTAHYPPAEQEMWIVLEEMLPHSLRIIEDILYEREQWKPWLEMQIVQGRTPLHHRVSVLQPIEKESPLLLLPYYHQAVEQHVGLKNRQDYKAAVKLLKRLEKIYKKMKKPEAWNRFFQAFAERYSRLRALQEELKKGKLLP</sequence>
<proteinExistence type="predicted"/>
<reference evidence="4" key="1">
    <citation type="journal article" date="2019" name="Int. J. Syst. Evol. Microbiol.">
        <title>The Global Catalogue of Microorganisms (GCM) 10K type strain sequencing project: providing services to taxonomists for standard genome sequencing and annotation.</title>
        <authorList>
            <consortium name="The Broad Institute Genomics Platform"/>
            <consortium name="The Broad Institute Genome Sequencing Center for Infectious Disease"/>
            <person name="Wu L."/>
            <person name="Ma J."/>
        </authorList>
    </citation>
    <scope>NUCLEOTIDE SEQUENCE [LARGE SCALE GENOMIC DNA]</scope>
    <source>
        <strain evidence="4">KACC 11904</strain>
    </source>
</reference>
<feature type="domain" description="SWIM-type" evidence="2">
    <location>
        <begin position="61"/>
        <end position="94"/>
    </location>
</feature>
<protein>
    <submittedName>
        <fullName evidence="3">SWIM zinc finger domain-containing protein</fullName>
    </submittedName>
</protein>
<evidence type="ECO:0000256" key="1">
    <source>
        <dbReference type="PROSITE-ProRule" id="PRU00325"/>
    </source>
</evidence>
<accession>A0ABW0KD94</accession>
<dbReference type="Proteomes" id="UP001596044">
    <property type="component" value="Unassembled WGS sequence"/>
</dbReference>
<dbReference type="EMBL" id="JBHSMJ010000032">
    <property type="protein sequence ID" value="MFC5451393.1"/>
    <property type="molecule type" value="Genomic_DNA"/>
</dbReference>
<dbReference type="InterPro" id="IPR007527">
    <property type="entry name" value="Znf_SWIM"/>
</dbReference>
<dbReference type="PROSITE" id="PS50966">
    <property type="entry name" value="ZF_SWIM"/>
    <property type="match status" value="1"/>
</dbReference>
<comment type="caution">
    <text evidence="3">The sequence shown here is derived from an EMBL/GenBank/DDBJ whole genome shotgun (WGS) entry which is preliminary data.</text>
</comment>
<name>A0ABW0KD94_9BACL</name>
<dbReference type="RefSeq" id="WP_270880165.1">
    <property type="nucleotide sequence ID" value="NZ_JAQFVF010000030.1"/>
</dbReference>
<evidence type="ECO:0000313" key="4">
    <source>
        <dbReference type="Proteomes" id="UP001596044"/>
    </source>
</evidence>
<dbReference type="Pfam" id="PF04434">
    <property type="entry name" value="SWIM"/>
    <property type="match status" value="1"/>
</dbReference>
<organism evidence="3 4">
    <name type="scientific">Paenibacillus aestuarii</name>
    <dbReference type="NCBI Taxonomy" id="516965"/>
    <lineage>
        <taxon>Bacteria</taxon>
        <taxon>Bacillati</taxon>
        <taxon>Bacillota</taxon>
        <taxon>Bacilli</taxon>
        <taxon>Bacillales</taxon>
        <taxon>Paenibacillaceae</taxon>
        <taxon>Paenibacillus</taxon>
    </lineage>
</organism>